<name>A0A1S7LHW5_MAGMO</name>
<feature type="domain" description="Methyl-accepting transducer" evidence="9">
    <location>
        <begin position="343"/>
        <end position="586"/>
    </location>
</feature>
<dbReference type="PANTHER" id="PTHR32089">
    <property type="entry name" value="METHYL-ACCEPTING CHEMOTAXIS PROTEIN MCPB"/>
    <property type="match status" value="1"/>
</dbReference>
<keyword evidence="7" id="KW-0175">Coiled coil</keyword>
<dbReference type="Pfam" id="PF00015">
    <property type="entry name" value="MCPsignal"/>
    <property type="match status" value="1"/>
</dbReference>
<dbReference type="InterPro" id="IPR003660">
    <property type="entry name" value="HAMP_dom"/>
</dbReference>
<feature type="coiled-coil region" evidence="7">
    <location>
        <begin position="578"/>
        <end position="630"/>
    </location>
</feature>
<organism evidence="11">
    <name type="scientific">Magnetococcus massalia (strain MO-1)</name>
    <dbReference type="NCBI Taxonomy" id="451514"/>
    <lineage>
        <taxon>Bacteria</taxon>
        <taxon>Pseudomonadati</taxon>
        <taxon>Pseudomonadota</taxon>
        <taxon>Magnetococcia</taxon>
        <taxon>Magnetococcales</taxon>
        <taxon>Magnetococcaceae</taxon>
        <taxon>Magnetococcus</taxon>
    </lineage>
</organism>
<dbReference type="InterPro" id="IPR004089">
    <property type="entry name" value="MCPsignal_dom"/>
</dbReference>
<dbReference type="PANTHER" id="PTHR32089:SF112">
    <property type="entry name" value="LYSOZYME-LIKE PROTEIN-RELATED"/>
    <property type="match status" value="1"/>
</dbReference>
<dbReference type="PROSITE" id="PS50111">
    <property type="entry name" value="CHEMOTAXIS_TRANSDUC_2"/>
    <property type="match status" value="1"/>
</dbReference>
<evidence type="ECO:0000256" key="6">
    <source>
        <dbReference type="PROSITE-ProRule" id="PRU00284"/>
    </source>
</evidence>
<dbReference type="SMART" id="SM00283">
    <property type="entry name" value="MA"/>
    <property type="match status" value="1"/>
</dbReference>
<evidence type="ECO:0000259" key="10">
    <source>
        <dbReference type="PROSITE" id="PS50885"/>
    </source>
</evidence>
<dbReference type="CDD" id="cd06225">
    <property type="entry name" value="HAMP"/>
    <property type="match status" value="1"/>
</dbReference>
<dbReference type="AlphaFoldDB" id="A0A1S7LHW5"/>
<comment type="similarity">
    <text evidence="5">Belongs to the methyl-accepting chemotaxis (MCP) protein family.</text>
</comment>
<evidence type="ECO:0000256" key="1">
    <source>
        <dbReference type="ARBA" id="ARBA00010587"/>
    </source>
</evidence>
<evidence type="ECO:0000256" key="8">
    <source>
        <dbReference type="SAM" id="Phobius"/>
    </source>
</evidence>
<keyword evidence="2" id="KW-0479">Metal-binding</keyword>
<dbReference type="Gene3D" id="6.10.340.10">
    <property type="match status" value="1"/>
</dbReference>
<keyword evidence="8" id="KW-0812">Transmembrane</keyword>
<dbReference type="SUPFAM" id="SSF158472">
    <property type="entry name" value="HAMP domain-like"/>
    <property type="match status" value="1"/>
</dbReference>
<dbReference type="SMART" id="SM00304">
    <property type="entry name" value="HAMP"/>
    <property type="match status" value="1"/>
</dbReference>
<evidence type="ECO:0000259" key="9">
    <source>
        <dbReference type="PROSITE" id="PS50111"/>
    </source>
</evidence>
<gene>
    <name evidence="11" type="ORF">MAGMO_1203</name>
</gene>
<sequence length="929" mass="102507">MFSIDNLSVRVKVTTGFIIPLFFLFTLAIWSSSVSQEVEEHSKQTREENVKLALLAAHMEKDVIQVQQWLTDISATRAQDGLNDGFDEAANHFKSLGTSIDTFQKHFKKIGDREQAAAMDKLRERVTGFYTVGKVMAQAYIDQGPPGGNKQMAAFDEQAEKLQAVLQPFLEKQMTKANSGLISIEKEIHHLRNGIITIMVTSFILLVLTGYSIGRAITRPLAHVVNAMDDISKGDLTVRTELKGRQDEMGVVANHINHLAEGLSENVKLTNLQASNITTFVQEILTLRSNLSENNLALERIAERVNSDNETLAQEIGNIKTRMDDTVSNMDLVHDAAQHVNQQVVHISQTAGDASQSVSSMADHAEAMRHNVEGVNSQLLQVNHSVEQVAESAHAMETSLAEVRTRCQRAVAATEEANNRAQDASGVMTKLSENARGIGQVVDVINNIAEQTNMLALNASIEAAGAGDAGKGFAVVANEVKELANQTAEATDMIWQRIDEMQNQSEMASKGTHDISKAVARISEANLEINHSVDEQTQAIQGIAHSARDVAGAAREVTMNAEALQDAVQQVAMGSSEAAQATAAIAEATDEIRQAAETTDQRVKNALDAAKEIQQSAEKTEQKSQQVQESVEDSLEVVHSMSGTVRHFQAVGDLASGISDALYTAQCRVDIGPEPFNIRLMKEALLNIMGKLNHAIAMKDPEIIGDLGSAKDSIIGCWLQKEIPQPMQGSPLHQKVVETYYQSHQAAQQIQQMLLNAEEAAIIASLRYFQEMRGNFFDQLNQLYMGGTTDVNAYAPAIAWQDQMSVGVQILDADHKQLINLINELAIAITDEREHFLHQVYERLVNYTTTHFAREERMLADIGYGDLLKQQEEHRRFLEVINEKKKILLVERNISVANEILDFLKDWLVGHIMKSDMAYKPAFAAKQVH</sequence>
<evidence type="ECO:0000256" key="3">
    <source>
        <dbReference type="ARBA" id="ARBA00023004"/>
    </source>
</evidence>
<dbReference type="SUPFAM" id="SSF58104">
    <property type="entry name" value="Methyl-accepting chemotaxis protein (MCP) signaling domain"/>
    <property type="match status" value="2"/>
</dbReference>
<keyword evidence="8" id="KW-0472">Membrane</keyword>
<dbReference type="InterPro" id="IPR012312">
    <property type="entry name" value="Hemerythrin-like"/>
</dbReference>
<dbReference type="InterPro" id="IPR012827">
    <property type="entry name" value="Hemerythrin_metal-bd"/>
</dbReference>
<evidence type="ECO:0000256" key="5">
    <source>
        <dbReference type="ARBA" id="ARBA00029447"/>
    </source>
</evidence>
<dbReference type="EMBL" id="LO017727">
    <property type="protein sequence ID" value="CRH05396.1"/>
    <property type="molecule type" value="Genomic_DNA"/>
</dbReference>
<feature type="transmembrane region" description="Helical" evidence="8">
    <location>
        <begin position="194"/>
        <end position="213"/>
    </location>
</feature>
<dbReference type="PROSITE" id="PS50885">
    <property type="entry name" value="HAMP"/>
    <property type="match status" value="1"/>
</dbReference>
<evidence type="ECO:0000313" key="11">
    <source>
        <dbReference type="EMBL" id="CRH05396.1"/>
    </source>
</evidence>
<protein>
    <submittedName>
        <fullName evidence="11">Putative Methyl-accepting chemotaxis protein</fullName>
    </submittedName>
</protein>
<dbReference type="NCBIfam" id="NF033749">
    <property type="entry name" value="bact_hemeryth"/>
    <property type="match status" value="1"/>
</dbReference>
<dbReference type="CDD" id="cd12107">
    <property type="entry name" value="Hemerythrin"/>
    <property type="match status" value="1"/>
</dbReference>
<comment type="similarity">
    <text evidence="1">Belongs to the hemerythrin family.</text>
</comment>
<dbReference type="NCBIfam" id="TIGR02481">
    <property type="entry name" value="hemeryth_dom"/>
    <property type="match status" value="1"/>
</dbReference>
<dbReference type="Pfam" id="PF00672">
    <property type="entry name" value="HAMP"/>
    <property type="match status" value="1"/>
</dbReference>
<dbReference type="InterPro" id="IPR035938">
    <property type="entry name" value="Hemerythrin-like_sf"/>
</dbReference>
<keyword evidence="4 6" id="KW-0807">Transducer</keyword>
<evidence type="ECO:0000256" key="2">
    <source>
        <dbReference type="ARBA" id="ARBA00022723"/>
    </source>
</evidence>
<evidence type="ECO:0000256" key="4">
    <source>
        <dbReference type="ARBA" id="ARBA00023224"/>
    </source>
</evidence>
<feature type="domain" description="HAMP" evidence="10">
    <location>
        <begin position="215"/>
        <end position="268"/>
    </location>
</feature>
<dbReference type="GO" id="GO:0007165">
    <property type="term" value="P:signal transduction"/>
    <property type="evidence" value="ECO:0007669"/>
    <property type="project" value="UniProtKB-KW"/>
</dbReference>
<accession>A0A1S7LHW5</accession>
<dbReference type="Gene3D" id="1.10.287.950">
    <property type="entry name" value="Methyl-accepting chemotaxis protein"/>
    <property type="match status" value="1"/>
</dbReference>
<reference evidence="11" key="1">
    <citation type="submission" date="2015-04" db="EMBL/GenBank/DDBJ databases">
        <authorList>
            <person name="Syromyatnikov M.Y."/>
            <person name="Popov V.N."/>
        </authorList>
    </citation>
    <scope>NUCLEOTIDE SEQUENCE</scope>
    <source>
        <strain evidence="11">MO-1</strain>
    </source>
</reference>
<dbReference type="Gene3D" id="1.20.120.50">
    <property type="entry name" value="Hemerythrin-like"/>
    <property type="match status" value="1"/>
</dbReference>
<dbReference type="Pfam" id="PF01814">
    <property type="entry name" value="Hemerythrin"/>
    <property type="match status" value="1"/>
</dbReference>
<feature type="transmembrane region" description="Helical" evidence="8">
    <location>
        <begin position="12"/>
        <end position="30"/>
    </location>
</feature>
<dbReference type="GO" id="GO:0016020">
    <property type="term" value="C:membrane"/>
    <property type="evidence" value="ECO:0007669"/>
    <property type="project" value="InterPro"/>
</dbReference>
<dbReference type="SUPFAM" id="SSF47188">
    <property type="entry name" value="Hemerythrin-like"/>
    <property type="match status" value="1"/>
</dbReference>
<evidence type="ECO:0000256" key="7">
    <source>
        <dbReference type="SAM" id="Coils"/>
    </source>
</evidence>
<dbReference type="GO" id="GO:0046872">
    <property type="term" value="F:metal ion binding"/>
    <property type="evidence" value="ECO:0007669"/>
    <property type="project" value="UniProtKB-KW"/>
</dbReference>
<keyword evidence="3" id="KW-0408">Iron</keyword>
<proteinExistence type="inferred from homology"/>
<keyword evidence="8" id="KW-1133">Transmembrane helix</keyword>